<feature type="compositionally biased region" description="Polar residues" evidence="1">
    <location>
        <begin position="22"/>
        <end position="32"/>
    </location>
</feature>
<reference evidence="2" key="1">
    <citation type="submission" date="2015-10" db="EMBL/GenBank/DDBJ databases">
        <title>EvidentialGene: Evidence-directed Construction of Complete mRNA Transcriptomes without Genomes.</title>
        <authorList>
            <person name="Gilbert D.G."/>
        </authorList>
    </citation>
    <scope>NUCLEOTIDE SEQUENCE</scope>
</reference>
<organism evidence="2">
    <name type="scientific">Daphnia magna</name>
    <dbReference type="NCBI Taxonomy" id="35525"/>
    <lineage>
        <taxon>Eukaryota</taxon>
        <taxon>Metazoa</taxon>
        <taxon>Ecdysozoa</taxon>
        <taxon>Arthropoda</taxon>
        <taxon>Crustacea</taxon>
        <taxon>Branchiopoda</taxon>
        <taxon>Diplostraca</taxon>
        <taxon>Cladocera</taxon>
        <taxon>Anomopoda</taxon>
        <taxon>Daphniidae</taxon>
        <taxon>Daphnia</taxon>
    </lineage>
</organism>
<sequence>MTERKNWRTNFFLSKGGRNIIDSCNPSQQQQPHKARRSSRMQPSLRLTVYDQSKNYCNPLPS</sequence>
<evidence type="ECO:0000313" key="2">
    <source>
        <dbReference type="EMBL" id="JAN72884.1"/>
    </source>
</evidence>
<proteinExistence type="predicted"/>
<dbReference type="AlphaFoldDB" id="A0A0P6A0M9"/>
<protein>
    <submittedName>
        <fullName evidence="2">Uncharacterized protein</fullName>
    </submittedName>
</protein>
<name>A0A0P6A0M9_9CRUS</name>
<feature type="region of interest" description="Disordered" evidence="1">
    <location>
        <begin position="18"/>
        <end position="47"/>
    </location>
</feature>
<evidence type="ECO:0000256" key="1">
    <source>
        <dbReference type="SAM" id="MobiDB-lite"/>
    </source>
</evidence>
<accession>A0A0P6A0M9</accession>
<dbReference type="EMBL" id="GDIQ01021853">
    <property type="protein sequence ID" value="JAN72884.1"/>
    <property type="molecule type" value="Transcribed_RNA"/>
</dbReference>